<evidence type="ECO:0000256" key="3">
    <source>
        <dbReference type="ARBA" id="ARBA00006171"/>
    </source>
</evidence>
<dbReference type="Pfam" id="PF00702">
    <property type="entry name" value="Hydrolase"/>
    <property type="match status" value="1"/>
</dbReference>
<proteinExistence type="inferred from homology"/>
<dbReference type="SFLD" id="SFLDS00003">
    <property type="entry name" value="Haloacid_Dehalogenase"/>
    <property type="match status" value="1"/>
</dbReference>
<dbReference type="SUPFAM" id="SSF56784">
    <property type="entry name" value="HAD-like"/>
    <property type="match status" value="1"/>
</dbReference>
<dbReference type="GO" id="GO:0005829">
    <property type="term" value="C:cytosol"/>
    <property type="evidence" value="ECO:0007669"/>
    <property type="project" value="TreeGrafter"/>
</dbReference>
<dbReference type="AlphaFoldDB" id="A0A5C4N1A9"/>
<comment type="catalytic activity">
    <reaction evidence="1">
        <text>2-phosphoglycolate + H2O = glycolate + phosphate</text>
        <dbReference type="Rhea" id="RHEA:14369"/>
        <dbReference type="ChEBI" id="CHEBI:15377"/>
        <dbReference type="ChEBI" id="CHEBI:29805"/>
        <dbReference type="ChEBI" id="CHEBI:43474"/>
        <dbReference type="ChEBI" id="CHEBI:58033"/>
        <dbReference type="EC" id="3.1.3.18"/>
    </reaction>
</comment>
<evidence type="ECO:0000256" key="1">
    <source>
        <dbReference type="ARBA" id="ARBA00000830"/>
    </source>
</evidence>
<dbReference type="InterPro" id="IPR006439">
    <property type="entry name" value="HAD-SF_hydro_IA"/>
</dbReference>
<dbReference type="EMBL" id="VDFU01000008">
    <property type="protein sequence ID" value="TNC50094.1"/>
    <property type="molecule type" value="Genomic_DNA"/>
</dbReference>
<dbReference type="GO" id="GO:0006281">
    <property type="term" value="P:DNA repair"/>
    <property type="evidence" value="ECO:0007669"/>
    <property type="project" value="TreeGrafter"/>
</dbReference>
<dbReference type="GO" id="GO:0008967">
    <property type="term" value="F:phosphoglycolate phosphatase activity"/>
    <property type="evidence" value="ECO:0007669"/>
    <property type="project" value="UniProtKB-EC"/>
</dbReference>
<dbReference type="InterPro" id="IPR023198">
    <property type="entry name" value="PGP-like_dom2"/>
</dbReference>
<dbReference type="EC" id="3.1.3.18" evidence="4"/>
<gene>
    <name evidence="5" type="ORF">FHG66_09015</name>
</gene>
<comment type="pathway">
    <text evidence="2">Organic acid metabolism; glycolate biosynthesis; glycolate from 2-phosphoglycolate: step 1/1.</text>
</comment>
<sequence length="232" mass="24113">MTRIKGILFDKDGTLFDFQATWGAWSRGMIEAESGGDPALRDRIAEVLGYDLATSRFHPDSIVIASTTETVAEHLTAVLPGVDKEALMARMNDRAADAPQVEVAGLREVLDRLAGMGLSLGVATNDTEGPARSHLRAAGIEERFGFIAGFDSGWGGKPAAGQLLAFADAVGLEPAACVMVGDSLHDLAAARTAGMAGVGVLTGVAGREALEPAGTVVLESIAELPDWVAERG</sequence>
<comment type="similarity">
    <text evidence="3">Belongs to the HAD-like hydrolase superfamily. CbbY/CbbZ/Gph/YieH family.</text>
</comment>
<keyword evidence="5" id="KW-0378">Hydrolase</keyword>
<evidence type="ECO:0000256" key="2">
    <source>
        <dbReference type="ARBA" id="ARBA00004818"/>
    </source>
</evidence>
<dbReference type="NCBIfam" id="TIGR01549">
    <property type="entry name" value="HAD-SF-IA-v1"/>
    <property type="match status" value="1"/>
</dbReference>
<accession>A0A5C4N1A9</accession>
<evidence type="ECO:0000313" key="5">
    <source>
        <dbReference type="EMBL" id="TNC50094.1"/>
    </source>
</evidence>
<dbReference type="OrthoDB" id="9797743at2"/>
<dbReference type="RefSeq" id="WP_139076417.1">
    <property type="nucleotide sequence ID" value="NZ_VDFU01000008.1"/>
</dbReference>
<name>A0A5C4N1A9_9RHOB</name>
<dbReference type="PANTHER" id="PTHR43434">
    <property type="entry name" value="PHOSPHOGLYCOLATE PHOSPHATASE"/>
    <property type="match status" value="1"/>
</dbReference>
<reference evidence="5 6" key="1">
    <citation type="submission" date="2019-06" db="EMBL/GenBank/DDBJ databases">
        <title>YIM 131921 draft genome.</title>
        <authorList>
            <person name="Jiang L."/>
        </authorList>
    </citation>
    <scope>NUCLEOTIDE SEQUENCE [LARGE SCALE GENOMIC DNA]</scope>
    <source>
        <strain evidence="5 6">YIM 131921</strain>
    </source>
</reference>
<dbReference type="InterPro" id="IPR036412">
    <property type="entry name" value="HAD-like_sf"/>
</dbReference>
<dbReference type="Gene3D" id="1.10.150.240">
    <property type="entry name" value="Putative phosphatase, domain 2"/>
    <property type="match status" value="1"/>
</dbReference>
<dbReference type="SFLD" id="SFLDG01129">
    <property type="entry name" value="C1.5:_HAD__Beta-PGM__Phosphata"/>
    <property type="match status" value="1"/>
</dbReference>
<dbReference type="Proteomes" id="UP000305887">
    <property type="component" value="Unassembled WGS sequence"/>
</dbReference>
<dbReference type="InterPro" id="IPR050155">
    <property type="entry name" value="HAD-like_hydrolase_sf"/>
</dbReference>
<dbReference type="InterPro" id="IPR023214">
    <property type="entry name" value="HAD_sf"/>
</dbReference>
<protein>
    <recommendedName>
        <fullName evidence="4">phosphoglycolate phosphatase</fullName>
        <ecNumber evidence="4">3.1.3.18</ecNumber>
    </recommendedName>
</protein>
<evidence type="ECO:0000313" key="6">
    <source>
        <dbReference type="Proteomes" id="UP000305887"/>
    </source>
</evidence>
<dbReference type="PANTHER" id="PTHR43434:SF1">
    <property type="entry name" value="PHOSPHOGLYCOLATE PHOSPHATASE"/>
    <property type="match status" value="1"/>
</dbReference>
<keyword evidence="6" id="KW-1185">Reference proteome</keyword>
<dbReference type="Gene3D" id="3.40.50.1000">
    <property type="entry name" value="HAD superfamily/HAD-like"/>
    <property type="match status" value="1"/>
</dbReference>
<organism evidence="5 6">
    <name type="scientific">Rubellimicrobium rubrum</name>
    <dbReference type="NCBI Taxonomy" id="2585369"/>
    <lineage>
        <taxon>Bacteria</taxon>
        <taxon>Pseudomonadati</taxon>
        <taxon>Pseudomonadota</taxon>
        <taxon>Alphaproteobacteria</taxon>
        <taxon>Rhodobacterales</taxon>
        <taxon>Roseobacteraceae</taxon>
        <taxon>Rubellimicrobium</taxon>
    </lineage>
</organism>
<comment type="caution">
    <text evidence="5">The sequence shown here is derived from an EMBL/GenBank/DDBJ whole genome shotgun (WGS) entry which is preliminary data.</text>
</comment>
<evidence type="ECO:0000256" key="4">
    <source>
        <dbReference type="ARBA" id="ARBA00013078"/>
    </source>
</evidence>